<dbReference type="InterPro" id="IPR050301">
    <property type="entry name" value="NTE"/>
</dbReference>
<dbReference type="GO" id="GO:0016042">
    <property type="term" value="P:lipid catabolic process"/>
    <property type="evidence" value="ECO:0007669"/>
    <property type="project" value="UniProtKB-UniRule"/>
</dbReference>
<dbReference type="InterPro" id="IPR016035">
    <property type="entry name" value="Acyl_Trfase/lysoPLipase"/>
</dbReference>
<dbReference type="PANTHER" id="PTHR14226">
    <property type="entry name" value="NEUROPATHY TARGET ESTERASE/SWISS CHEESE D.MELANOGASTER"/>
    <property type="match status" value="1"/>
</dbReference>
<dbReference type="KEGG" id="ttc:FOKN1_2276"/>
<comment type="caution">
    <text evidence="4">Lacks conserved residue(s) required for the propagation of feature annotation.</text>
</comment>
<keyword evidence="3 4" id="KW-0443">Lipid metabolism</keyword>
<name>A0A1Z4VSN9_9GAMM</name>
<evidence type="ECO:0000256" key="4">
    <source>
        <dbReference type="PROSITE-ProRule" id="PRU01161"/>
    </source>
</evidence>
<keyword evidence="5" id="KW-0812">Transmembrane</keyword>
<organism evidence="7 8">
    <name type="scientific">Thiohalobacter thiocyanaticus</name>
    <dbReference type="NCBI Taxonomy" id="585455"/>
    <lineage>
        <taxon>Bacteria</taxon>
        <taxon>Pseudomonadati</taxon>
        <taxon>Pseudomonadota</taxon>
        <taxon>Gammaproteobacteria</taxon>
        <taxon>Thiohalobacterales</taxon>
        <taxon>Thiohalobacteraceae</taxon>
        <taxon>Thiohalobacter</taxon>
    </lineage>
</organism>
<evidence type="ECO:0000256" key="5">
    <source>
        <dbReference type="SAM" id="Phobius"/>
    </source>
</evidence>
<dbReference type="AlphaFoldDB" id="A0A1Z4VSN9"/>
<evidence type="ECO:0000256" key="2">
    <source>
        <dbReference type="ARBA" id="ARBA00022963"/>
    </source>
</evidence>
<feature type="short sequence motif" description="GXSXG" evidence="4">
    <location>
        <begin position="84"/>
        <end position="88"/>
    </location>
</feature>
<dbReference type="Pfam" id="PF01734">
    <property type="entry name" value="Patatin"/>
    <property type="match status" value="1"/>
</dbReference>
<keyword evidence="2 4" id="KW-0442">Lipid degradation</keyword>
<dbReference type="EMBL" id="AP018052">
    <property type="protein sequence ID" value="BAZ94650.1"/>
    <property type="molecule type" value="Genomic_DNA"/>
</dbReference>
<feature type="short sequence motif" description="DGA/G" evidence="4">
    <location>
        <begin position="216"/>
        <end position="218"/>
    </location>
</feature>
<feature type="active site" description="Proton acceptor" evidence="4">
    <location>
        <position position="216"/>
    </location>
</feature>
<evidence type="ECO:0000259" key="6">
    <source>
        <dbReference type="PROSITE" id="PS51635"/>
    </source>
</evidence>
<evidence type="ECO:0000313" key="7">
    <source>
        <dbReference type="EMBL" id="BAZ94650.1"/>
    </source>
</evidence>
<dbReference type="GO" id="GO:0016787">
    <property type="term" value="F:hydrolase activity"/>
    <property type="evidence" value="ECO:0007669"/>
    <property type="project" value="UniProtKB-UniRule"/>
</dbReference>
<dbReference type="InterPro" id="IPR002641">
    <property type="entry name" value="PNPLA_dom"/>
</dbReference>
<keyword evidence="8" id="KW-1185">Reference proteome</keyword>
<proteinExistence type="predicted"/>
<keyword evidence="5" id="KW-1133">Transmembrane helix</keyword>
<dbReference type="SUPFAM" id="SSF52151">
    <property type="entry name" value="FabD/lysophospholipase-like"/>
    <property type="match status" value="1"/>
</dbReference>
<accession>A0A1Z4VSN9</accession>
<evidence type="ECO:0000313" key="8">
    <source>
        <dbReference type="Proteomes" id="UP000218765"/>
    </source>
</evidence>
<protein>
    <submittedName>
        <fullName evidence="7">Esterase</fullName>
    </submittedName>
</protein>
<evidence type="ECO:0000256" key="1">
    <source>
        <dbReference type="ARBA" id="ARBA00022801"/>
    </source>
</evidence>
<dbReference type="Proteomes" id="UP000218765">
    <property type="component" value="Chromosome"/>
</dbReference>
<keyword evidence="5" id="KW-0472">Membrane</keyword>
<feature type="active site" description="Nucleophile" evidence="4">
    <location>
        <position position="86"/>
    </location>
</feature>
<feature type="domain" description="PNPLA" evidence="6">
    <location>
        <begin position="53"/>
        <end position="229"/>
    </location>
</feature>
<feature type="transmembrane region" description="Helical" evidence="5">
    <location>
        <begin position="48"/>
        <end position="69"/>
    </location>
</feature>
<sequence>MYRFAPATVSGRAVRSTDLCFALLFASVLLTAPGQVVGAVNDAPPPPWPSIGLALGSGGAGGLAHIAMLQVFDDLSIRPDRIAGTSIGAVIGALYAAGLSAQQIRDIFAEFGGSSLDALSRLADPDAGLTFADFVEIDIDNGGLIDSGGFLDFLAEKIEARTFAELEIPLEIVATDYWSGQTVVLKEGDLFAAIGASMAVPGLFAPVPRGEQLLIDGGTSDPLPFDLLEGRHALIVAIDVSGSRRDGGQDEVEWNRLVFSTFEIMQQSIIAARMRAWKPDIYIKPDTSGVRLLHFNRIDRILEQAGPAARTLKQQLLEARKAMTE</sequence>
<feature type="transmembrane region" description="Helical" evidence="5">
    <location>
        <begin position="81"/>
        <end position="101"/>
    </location>
</feature>
<reference evidence="7 8" key="1">
    <citation type="submission" date="2017-05" db="EMBL/GenBank/DDBJ databases">
        <title>Thiocyanate degradation by Thiohalobacter thiocyanaticus FOKN1.</title>
        <authorList>
            <person name="Oshiki M."/>
            <person name="Fukushima T."/>
            <person name="Kawano S."/>
            <person name="Nakagawa J."/>
        </authorList>
    </citation>
    <scope>NUCLEOTIDE SEQUENCE [LARGE SCALE GENOMIC DNA]</scope>
    <source>
        <strain evidence="7 8">FOKN1</strain>
    </source>
</reference>
<dbReference type="PROSITE" id="PS51635">
    <property type="entry name" value="PNPLA"/>
    <property type="match status" value="1"/>
</dbReference>
<dbReference type="Gene3D" id="3.40.1090.10">
    <property type="entry name" value="Cytosolic phospholipase A2 catalytic domain"/>
    <property type="match status" value="2"/>
</dbReference>
<dbReference type="PANTHER" id="PTHR14226:SF76">
    <property type="entry name" value="NTE FAMILY PROTEIN RSSA"/>
    <property type="match status" value="1"/>
</dbReference>
<dbReference type="RefSeq" id="WP_096366720.1">
    <property type="nucleotide sequence ID" value="NZ_AP018052.1"/>
</dbReference>
<gene>
    <name evidence="7" type="ORF">FOKN1_2276</name>
</gene>
<keyword evidence="1 4" id="KW-0378">Hydrolase</keyword>
<dbReference type="OrthoDB" id="5290098at2"/>
<evidence type="ECO:0000256" key="3">
    <source>
        <dbReference type="ARBA" id="ARBA00023098"/>
    </source>
</evidence>